<accession>A0ABV8MT57</accession>
<reference evidence="3" key="1">
    <citation type="journal article" date="2019" name="Int. J. Syst. Evol. Microbiol.">
        <title>The Global Catalogue of Microorganisms (GCM) 10K type strain sequencing project: providing services to taxonomists for standard genome sequencing and annotation.</title>
        <authorList>
            <consortium name="The Broad Institute Genomics Platform"/>
            <consortium name="The Broad Institute Genome Sequencing Center for Infectious Disease"/>
            <person name="Wu L."/>
            <person name="Ma J."/>
        </authorList>
    </citation>
    <scope>NUCLEOTIDE SEQUENCE [LARGE SCALE GENOMIC DNA]</scope>
    <source>
        <strain evidence="3">LMG 29894</strain>
    </source>
</reference>
<dbReference type="EMBL" id="JBHSBU010000001">
    <property type="protein sequence ID" value="MFC4160171.1"/>
    <property type="molecule type" value="Genomic_DNA"/>
</dbReference>
<dbReference type="Proteomes" id="UP001595791">
    <property type="component" value="Unassembled WGS sequence"/>
</dbReference>
<feature type="domain" description="HTH luxR-type" evidence="1">
    <location>
        <begin position="302"/>
        <end position="359"/>
    </location>
</feature>
<evidence type="ECO:0000259" key="1">
    <source>
        <dbReference type="SMART" id="SM00421"/>
    </source>
</evidence>
<evidence type="ECO:0000313" key="3">
    <source>
        <dbReference type="Proteomes" id="UP001595791"/>
    </source>
</evidence>
<dbReference type="Gene3D" id="1.10.10.10">
    <property type="entry name" value="Winged helix-like DNA-binding domain superfamily/Winged helix DNA-binding domain"/>
    <property type="match status" value="1"/>
</dbReference>
<sequence>MQRSANHDEIVALFYEGALDSAQYHNAMAALANACSSPRVAALAWNRSEEGGQVLSAVGDDSGAAADYNRYFYRLDPSRPRLGAWAPGRWYHDSQELGGTLANDPFYRDFMRPHRLGHVLAVKIDAVDGVDYYLSCVRLLDQPDFDPGTKEWLTQLFPHMQRASRLGARARALQLRAGLGWAALDSLATAVLLLEVDGRIAAANAAAERLFQQETTLHCHQQRLVPHDSGAASRLLQLLSAATAVRPRGGTLAVPGCSLRLSILPLAPESPWRTSLSQPVALVLIDDPGAAIDPDPNWLQMLYGLTPAETRLAGVLAHDHSPVECAELLGVSLATIRTQLRALFGKTGTRRQAELARLLALTQRPL</sequence>
<dbReference type="SMART" id="SM00421">
    <property type="entry name" value="HTH_LUXR"/>
    <property type="match status" value="1"/>
</dbReference>
<name>A0ABV8MT57_9NEIS</name>
<dbReference type="SUPFAM" id="SSF46894">
    <property type="entry name" value="C-terminal effector domain of the bipartite response regulators"/>
    <property type="match status" value="1"/>
</dbReference>
<dbReference type="RefSeq" id="WP_378164700.1">
    <property type="nucleotide sequence ID" value="NZ_JBHSBU010000001.1"/>
</dbReference>
<dbReference type="InterPro" id="IPR036388">
    <property type="entry name" value="WH-like_DNA-bd_sf"/>
</dbReference>
<evidence type="ECO:0000313" key="2">
    <source>
        <dbReference type="EMBL" id="MFC4160171.1"/>
    </source>
</evidence>
<protein>
    <submittedName>
        <fullName evidence="2">Helix-turn-helix transcriptional regulator</fullName>
    </submittedName>
</protein>
<dbReference type="InterPro" id="IPR000792">
    <property type="entry name" value="Tscrpt_reg_LuxR_C"/>
</dbReference>
<comment type="caution">
    <text evidence="2">The sequence shown here is derived from an EMBL/GenBank/DDBJ whole genome shotgun (WGS) entry which is preliminary data.</text>
</comment>
<organism evidence="2 3">
    <name type="scientific">Chitinimonas lacunae</name>
    <dbReference type="NCBI Taxonomy" id="1963018"/>
    <lineage>
        <taxon>Bacteria</taxon>
        <taxon>Pseudomonadati</taxon>
        <taxon>Pseudomonadota</taxon>
        <taxon>Betaproteobacteria</taxon>
        <taxon>Neisseriales</taxon>
        <taxon>Chitinibacteraceae</taxon>
        <taxon>Chitinimonas</taxon>
    </lineage>
</organism>
<dbReference type="InterPro" id="IPR016032">
    <property type="entry name" value="Sig_transdc_resp-reg_C-effctor"/>
</dbReference>
<gene>
    <name evidence="2" type="ORF">ACFOW7_12505</name>
</gene>
<proteinExistence type="predicted"/>
<keyword evidence="3" id="KW-1185">Reference proteome</keyword>
<dbReference type="Gene3D" id="3.30.450.20">
    <property type="entry name" value="PAS domain"/>
    <property type="match status" value="1"/>
</dbReference>